<dbReference type="InterPro" id="IPR022813">
    <property type="entry name" value="SecD/SecF_arch_bac"/>
</dbReference>
<protein>
    <submittedName>
        <fullName evidence="10">Protein translocase subunit SecD</fullName>
    </submittedName>
</protein>
<evidence type="ECO:0000256" key="6">
    <source>
        <dbReference type="ARBA" id="ARBA00023010"/>
    </source>
</evidence>
<name>A0ABP9VVA3_9BACT</name>
<keyword evidence="1" id="KW-0813">Transport</keyword>
<accession>A0ABP9VVA3</accession>
<organism evidence="10 11">
    <name type="scientific">Novipirellula caenicola</name>
    <dbReference type="NCBI Taxonomy" id="1536901"/>
    <lineage>
        <taxon>Bacteria</taxon>
        <taxon>Pseudomonadati</taxon>
        <taxon>Planctomycetota</taxon>
        <taxon>Planctomycetia</taxon>
        <taxon>Pirellulales</taxon>
        <taxon>Pirellulaceae</taxon>
        <taxon>Novipirellula</taxon>
    </lineage>
</organism>
<dbReference type="InterPro" id="IPR054384">
    <property type="entry name" value="SecDF_P1_head"/>
</dbReference>
<keyword evidence="5 8" id="KW-1133">Transmembrane helix</keyword>
<feature type="transmembrane region" description="Helical" evidence="8">
    <location>
        <begin position="24"/>
        <end position="47"/>
    </location>
</feature>
<proteinExistence type="predicted"/>
<evidence type="ECO:0000256" key="2">
    <source>
        <dbReference type="ARBA" id="ARBA00022475"/>
    </source>
</evidence>
<dbReference type="Gene3D" id="3.30.70.3220">
    <property type="match status" value="1"/>
</dbReference>
<dbReference type="PANTHER" id="PTHR30081">
    <property type="entry name" value="PROTEIN-EXPORT MEMBRANE PROTEIN SEC"/>
    <property type="match status" value="1"/>
</dbReference>
<evidence type="ECO:0000256" key="3">
    <source>
        <dbReference type="ARBA" id="ARBA00022692"/>
    </source>
</evidence>
<dbReference type="Gene3D" id="3.30.1360.200">
    <property type="match status" value="1"/>
</dbReference>
<keyword evidence="2" id="KW-1003">Cell membrane</keyword>
<keyword evidence="11" id="KW-1185">Reference proteome</keyword>
<dbReference type="RefSeq" id="WP_345685016.1">
    <property type="nucleotide sequence ID" value="NZ_BAABRO010000008.1"/>
</dbReference>
<sequence length="363" mass="38918">MPHSDNGFSDPPDRIETNTKKFPAVLIAVGVVLLLALATGVAFAWLYQGSVPGTRLVYSVQRSDIHSDAVTSDEMVEPLRQRLRHLFAAGLAVHALDENQVEIIVPTRDPVELALAKRLLRTAGVLRFLPIANQTHHANLLNLVKASSQTPTASRDVLDENGSVVGRWVTVGRDAAATTVDDVTPLTVQLNSLTVRDAQTGEVLQMPSSVLGNDSEVKIARWMNSQNIPSIDVLAVVESEHAVGGEDLAFAAATFDRNGNPAVAINFTDAGAAKMLALTTANAHVGTTQTQLGIVLDDQLLTAPKILQPIRSEARITGDFTRAETDFIVQILKAGQLPAKLNPEPISETQVSASYRLVDLISP</sequence>
<evidence type="ECO:0000256" key="8">
    <source>
        <dbReference type="SAM" id="Phobius"/>
    </source>
</evidence>
<keyword evidence="3 8" id="KW-0812">Transmembrane</keyword>
<evidence type="ECO:0000256" key="7">
    <source>
        <dbReference type="ARBA" id="ARBA00023136"/>
    </source>
</evidence>
<evidence type="ECO:0000256" key="5">
    <source>
        <dbReference type="ARBA" id="ARBA00022989"/>
    </source>
</evidence>
<dbReference type="EMBL" id="BAABRO010000008">
    <property type="protein sequence ID" value="GAA5508220.1"/>
    <property type="molecule type" value="Genomic_DNA"/>
</dbReference>
<keyword evidence="6" id="KW-0811">Translocation</keyword>
<dbReference type="PANTHER" id="PTHR30081:SF1">
    <property type="entry name" value="PROTEIN TRANSLOCASE SUBUNIT SECD"/>
    <property type="match status" value="1"/>
</dbReference>
<evidence type="ECO:0000259" key="9">
    <source>
        <dbReference type="Pfam" id="PF22599"/>
    </source>
</evidence>
<evidence type="ECO:0000256" key="4">
    <source>
        <dbReference type="ARBA" id="ARBA00022927"/>
    </source>
</evidence>
<feature type="domain" description="SecDF P1 head subdomain" evidence="9">
    <location>
        <begin position="235"/>
        <end position="339"/>
    </location>
</feature>
<comment type="caution">
    <text evidence="10">The sequence shown here is derived from an EMBL/GenBank/DDBJ whole genome shotgun (WGS) entry which is preliminary data.</text>
</comment>
<dbReference type="Proteomes" id="UP001416858">
    <property type="component" value="Unassembled WGS sequence"/>
</dbReference>
<reference evidence="10 11" key="1">
    <citation type="submission" date="2024-02" db="EMBL/GenBank/DDBJ databases">
        <title>Rhodopirellula caenicola NBRC 110016.</title>
        <authorList>
            <person name="Ichikawa N."/>
            <person name="Katano-Makiyama Y."/>
            <person name="Hidaka K."/>
        </authorList>
    </citation>
    <scope>NUCLEOTIDE SEQUENCE [LARGE SCALE GENOMIC DNA]</scope>
    <source>
        <strain evidence="10 11">NBRC 110016</strain>
    </source>
</reference>
<dbReference type="Pfam" id="PF22599">
    <property type="entry name" value="SecDF_P1_head"/>
    <property type="match status" value="1"/>
</dbReference>
<keyword evidence="7 8" id="KW-0472">Membrane</keyword>
<evidence type="ECO:0000313" key="10">
    <source>
        <dbReference type="EMBL" id="GAA5508220.1"/>
    </source>
</evidence>
<evidence type="ECO:0000313" key="11">
    <source>
        <dbReference type="Proteomes" id="UP001416858"/>
    </source>
</evidence>
<evidence type="ECO:0000256" key="1">
    <source>
        <dbReference type="ARBA" id="ARBA00022448"/>
    </source>
</evidence>
<gene>
    <name evidence="10" type="primary">secD_2</name>
    <name evidence="10" type="ORF">Rcae01_03686</name>
</gene>
<keyword evidence="4" id="KW-0653">Protein transport</keyword>